<dbReference type="PANTHER" id="PTHR23236">
    <property type="entry name" value="EUKARYOTIC TRANSLATION INITIATION FACTOR 4B/4H"/>
    <property type="match status" value="1"/>
</dbReference>
<dbReference type="Gene3D" id="3.30.70.330">
    <property type="match status" value="1"/>
</dbReference>
<feature type="domain" description="RRM" evidence="4">
    <location>
        <begin position="22"/>
        <end position="99"/>
    </location>
</feature>
<gene>
    <name evidence="5" type="ORF">CAEBREN_14285</name>
</gene>
<dbReference type="InParanoid" id="G0PB96"/>
<evidence type="ECO:0000313" key="6">
    <source>
        <dbReference type="Proteomes" id="UP000008068"/>
    </source>
</evidence>
<dbReference type="PANTHER" id="PTHR23236:SF119">
    <property type="entry name" value="NUCLEAR RNA-BINDING PROTEIN SART-3"/>
    <property type="match status" value="1"/>
</dbReference>
<dbReference type="EMBL" id="GL380205">
    <property type="protein sequence ID" value="EGT50266.1"/>
    <property type="molecule type" value="Genomic_DNA"/>
</dbReference>
<evidence type="ECO:0000256" key="1">
    <source>
        <dbReference type="ARBA" id="ARBA00022737"/>
    </source>
</evidence>
<dbReference type="eggNOG" id="KOG4209">
    <property type="taxonomic scope" value="Eukaryota"/>
</dbReference>
<evidence type="ECO:0000256" key="3">
    <source>
        <dbReference type="PROSITE-ProRule" id="PRU00176"/>
    </source>
</evidence>
<proteinExistence type="predicted"/>
<dbReference type="InterPro" id="IPR000504">
    <property type="entry name" value="RRM_dom"/>
</dbReference>
<dbReference type="OrthoDB" id="20943at2759"/>
<reference evidence="6" key="1">
    <citation type="submission" date="2011-07" db="EMBL/GenBank/DDBJ databases">
        <authorList>
            <consortium name="Caenorhabditis brenneri Sequencing and Analysis Consortium"/>
            <person name="Wilson R.K."/>
        </authorList>
    </citation>
    <scope>NUCLEOTIDE SEQUENCE [LARGE SCALE GENOMIC DNA]</scope>
    <source>
        <strain evidence="6">PB2801</strain>
    </source>
</reference>
<accession>G0PB96</accession>
<dbReference type="OMA" id="MDTRTIV"/>
<dbReference type="PROSITE" id="PS50102">
    <property type="entry name" value="RRM"/>
    <property type="match status" value="1"/>
</dbReference>
<protein>
    <recommendedName>
        <fullName evidence="4">RRM domain-containing protein</fullName>
    </recommendedName>
</protein>
<evidence type="ECO:0000256" key="2">
    <source>
        <dbReference type="ARBA" id="ARBA00022884"/>
    </source>
</evidence>
<name>G0PB96_CAEBE</name>
<sequence>MNEQATTRHVFSKEQIDEMDTRTIVVTNLDTTATEDDLRKLFDFAGPIKNVEVVFDTRTLMPKGFAFVEFEILLSVEVALIYNQTVFKNRRIGVKEKKASKTDSSVVGNSQKLTFTKPFVPSHPAAKRNSKFVWRAPTSKYAPY</sequence>
<dbReference type="STRING" id="135651.G0PB96"/>
<dbReference type="SMART" id="SM00360">
    <property type="entry name" value="RRM"/>
    <property type="match status" value="1"/>
</dbReference>
<evidence type="ECO:0000259" key="4">
    <source>
        <dbReference type="PROSITE" id="PS50102"/>
    </source>
</evidence>
<dbReference type="SUPFAM" id="SSF54928">
    <property type="entry name" value="RNA-binding domain, RBD"/>
    <property type="match status" value="1"/>
</dbReference>
<evidence type="ECO:0000313" key="5">
    <source>
        <dbReference type="EMBL" id="EGT50266.1"/>
    </source>
</evidence>
<dbReference type="InterPro" id="IPR035979">
    <property type="entry name" value="RBD_domain_sf"/>
</dbReference>
<dbReference type="Pfam" id="PF00076">
    <property type="entry name" value="RRM_1"/>
    <property type="match status" value="1"/>
</dbReference>
<keyword evidence="6" id="KW-1185">Reference proteome</keyword>
<dbReference type="HOGENOM" id="CLU_1798147_0_0_1"/>
<keyword evidence="1" id="KW-0677">Repeat</keyword>
<dbReference type="InterPro" id="IPR012677">
    <property type="entry name" value="Nucleotide-bd_a/b_plait_sf"/>
</dbReference>
<keyword evidence="2 3" id="KW-0694">RNA-binding</keyword>
<dbReference type="Proteomes" id="UP000008068">
    <property type="component" value="Unassembled WGS sequence"/>
</dbReference>
<dbReference type="AlphaFoldDB" id="G0PB96"/>
<organism evidence="6">
    <name type="scientific">Caenorhabditis brenneri</name>
    <name type="common">Nematode worm</name>
    <dbReference type="NCBI Taxonomy" id="135651"/>
    <lineage>
        <taxon>Eukaryota</taxon>
        <taxon>Metazoa</taxon>
        <taxon>Ecdysozoa</taxon>
        <taxon>Nematoda</taxon>
        <taxon>Chromadorea</taxon>
        <taxon>Rhabditida</taxon>
        <taxon>Rhabditina</taxon>
        <taxon>Rhabditomorpha</taxon>
        <taxon>Rhabditoidea</taxon>
        <taxon>Rhabditidae</taxon>
        <taxon>Peloderinae</taxon>
        <taxon>Caenorhabditis</taxon>
    </lineage>
</organism>
<dbReference type="GO" id="GO:0003723">
    <property type="term" value="F:RNA binding"/>
    <property type="evidence" value="ECO:0007669"/>
    <property type="project" value="UniProtKB-UniRule"/>
</dbReference>